<evidence type="ECO:0000256" key="3">
    <source>
        <dbReference type="ARBA" id="ARBA00022598"/>
    </source>
</evidence>
<dbReference type="InterPro" id="IPR014729">
    <property type="entry name" value="Rossmann-like_a/b/a_fold"/>
</dbReference>
<dbReference type="PANTHER" id="PTHR43740:SF2">
    <property type="entry name" value="LEUCINE--TRNA LIGASE, MITOCHONDRIAL"/>
    <property type="match status" value="1"/>
</dbReference>
<dbReference type="FunFam" id="1.10.730.10:FF:000012">
    <property type="entry name" value="Leucine--tRNA ligase"/>
    <property type="match status" value="1"/>
</dbReference>
<dbReference type="SUPFAM" id="SSF52374">
    <property type="entry name" value="Nucleotidylyl transferase"/>
    <property type="match status" value="1"/>
</dbReference>
<dbReference type="HAMAP" id="MF_00049_B">
    <property type="entry name" value="Leu_tRNA_synth_B"/>
    <property type="match status" value="1"/>
</dbReference>
<evidence type="ECO:0000313" key="16">
    <source>
        <dbReference type="Proteomes" id="UP000225275"/>
    </source>
</evidence>
<dbReference type="InterPro" id="IPR009008">
    <property type="entry name" value="Val/Leu/Ile-tRNA-synth_edit"/>
</dbReference>
<dbReference type="NCBIfam" id="TIGR00396">
    <property type="entry name" value="leuS_bact"/>
    <property type="match status" value="1"/>
</dbReference>
<dbReference type="InterPro" id="IPR009080">
    <property type="entry name" value="tRNAsynth_Ia_anticodon-bd"/>
</dbReference>
<keyword evidence="3 9" id="KW-0436">Ligase</keyword>
<dbReference type="FunFam" id="1.10.730.10:FF:000011">
    <property type="entry name" value="Leucine--tRNA ligase chloroplastic/mitochondrial"/>
    <property type="match status" value="1"/>
</dbReference>
<comment type="subcellular location">
    <subcellularLocation>
        <location evidence="9">Cytoplasm</location>
    </subcellularLocation>
</comment>
<dbReference type="InterPro" id="IPR025709">
    <property type="entry name" value="Leu_tRNA-synth_edit"/>
</dbReference>
<dbReference type="GO" id="GO:0005524">
    <property type="term" value="F:ATP binding"/>
    <property type="evidence" value="ECO:0007669"/>
    <property type="project" value="UniProtKB-UniRule"/>
</dbReference>
<sequence>MEYNHQEIEAKWQKYWADNKTFRTGTDKNKPKFYALDMFPYPSGAGLHVGHPEGYTATDILSRYKRAQGFNVLHPMGWDAFGLPAEQYAMDTGNDPAEFTAENIANFKRQINSLGFSYDWEREVNTTDPNFYKWTQWIFTKLYEKGLAYEAEVAVNWVEELGTAIANEEVLPDGTSERGGYPVVRKPMRQWMLKITAYAERLLEDLEEVDWPESIKEMQRNWIGKSVGADVTFEVAGTDKAFEVFTTRPDTLFGATYAVLAPEHDLVDAITTAEQKEAVAEYRRKASLKSDLARTDLSKEKTGAFTGAYAINPINGRKMPIWVADYVLASYGHGAVMAVPAHDERDWEFAKVYGLEILPVVEGGNVEEAVYTEDGPHINSEFLNGLDKAQAIEKAIEFLEEKKIGKKKITYRLRDWLFSRQRYWGEPIPIIHWEDGTSTALSEDELPLVLPVTSDIKPSGTGESPLANLTDWLEVTRADGLKGRRETNTMPQWAGSSWYYLRYIDPNNSEALADPELLKEWLPVDIYVGGAEHAVLHLLYARFWHKVLYDLGVVPTKEPFQKLFNQGMILGTSYRDHRGALVATDKVEKRDGGFYHMETGEALEQAPAKMSKSLKNVVNPDDVVEHYGADTLRVYEMFMGPLDASIPWSEEGLEGARKFLDRAVRMIENSEIKAENNGELDKVYNETVKNVTERLDLMYFNTAISQLMIFVNAVNKAKALPLEYANGFVQLLAPFAPHIAEELWVKLGNEAGISYVAWPTFDESKLIESEVEIVVQINGKLKAKIKIVKDLAREELEKIGRESVAEALEGKNVVKVIAVPNKLVNIVVK</sequence>
<evidence type="ECO:0000256" key="2">
    <source>
        <dbReference type="ARBA" id="ARBA00022490"/>
    </source>
</evidence>
<keyword evidence="7 9" id="KW-0030">Aminoacyl-tRNA synthetase</keyword>
<comment type="similarity">
    <text evidence="1 9 10">Belongs to the class-I aminoacyl-tRNA synthetase family.</text>
</comment>
<evidence type="ECO:0000256" key="7">
    <source>
        <dbReference type="ARBA" id="ARBA00023146"/>
    </source>
</evidence>
<comment type="caution">
    <text evidence="9">Lacks conserved residue(s) required for the propagation of feature annotation.</text>
</comment>
<evidence type="ECO:0000256" key="8">
    <source>
        <dbReference type="ARBA" id="ARBA00047469"/>
    </source>
</evidence>
<reference evidence="15" key="2">
    <citation type="journal article" date="2018" name="Food Control">
        <title>Characterization of Lactococcus lactis isolates from herbs, fruits and vegetables for use as biopreservatives against Listeria monocytogenes in cheese.</title>
        <authorList>
            <person name="Ho V."/>
            <person name="Lo R."/>
            <person name="Bansal N."/>
            <person name="Turner M.S."/>
        </authorList>
    </citation>
    <scope>NUCLEOTIDE SEQUENCE</scope>
    <source>
        <strain evidence="15">537</strain>
    </source>
</reference>
<feature type="domain" description="Methionyl/Leucyl tRNA synthetase" evidence="13">
    <location>
        <begin position="39"/>
        <end position="166"/>
    </location>
</feature>
<evidence type="ECO:0000313" key="15">
    <source>
        <dbReference type="EMBL" id="PFG89570.1"/>
    </source>
</evidence>
<evidence type="ECO:0000259" key="13">
    <source>
        <dbReference type="Pfam" id="PF09334"/>
    </source>
</evidence>
<gene>
    <name evidence="9" type="primary">leuS</name>
    <name evidence="15" type="ORF">BW154_08885</name>
</gene>
<reference evidence="15" key="1">
    <citation type="submission" date="2017-01" db="EMBL/GenBank/DDBJ databases">
        <authorList>
            <person name="Lo R."/>
        </authorList>
    </citation>
    <scope>NUCLEOTIDE SEQUENCE</scope>
    <source>
        <strain evidence="15">537</strain>
    </source>
</reference>
<evidence type="ECO:0000259" key="11">
    <source>
        <dbReference type="Pfam" id="PF00133"/>
    </source>
</evidence>
<evidence type="ECO:0000259" key="14">
    <source>
        <dbReference type="Pfam" id="PF13603"/>
    </source>
</evidence>
<dbReference type="FunFam" id="3.40.50.620:FF:000056">
    <property type="entry name" value="Leucine--tRNA ligase"/>
    <property type="match status" value="1"/>
</dbReference>
<evidence type="ECO:0000256" key="1">
    <source>
        <dbReference type="ARBA" id="ARBA00005594"/>
    </source>
</evidence>
<proteinExistence type="inferred from homology"/>
<dbReference type="AlphaFoldDB" id="A0AAP8E2D1"/>
<dbReference type="GO" id="GO:0005829">
    <property type="term" value="C:cytosol"/>
    <property type="evidence" value="ECO:0007669"/>
    <property type="project" value="TreeGrafter"/>
</dbReference>
<dbReference type="SUPFAM" id="SSF47323">
    <property type="entry name" value="Anticodon-binding domain of a subclass of class I aminoacyl-tRNA synthetases"/>
    <property type="match status" value="1"/>
</dbReference>
<dbReference type="InterPro" id="IPR002300">
    <property type="entry name" value="aa-tRNA-synth_Ia"/>
</dbReference>
<dbReference type="Gene3D" id="1.10.730.10">
    <property type="entry name" value="Isoleucyl-tRNA Synthetase, Domain 1"/>
    <property type="match status" value="1"/>
</dbReference>
<dbReference type="Proteomes" id="UP000225275">
    <property type="component" value="Unassembled WGS sequence"/>
</dbReference>
<dbReference type="Pfam" id="PF00133">
    <property type="entry name" value="tRNA-synt_1"/>
    <property type="match status" value="2"/>
</dbReference>
<dbReference type="Pfam" id="PF08264">
    <property type="entry name" value="Anticodon_1"/>
    <property type="match status" value="1"/>
</dbReference>
<feature type="domain" description="Leucyl-tRNA synthetase editing" evidence="14">
    <location>
        <begin position="220"/>
        <end position="399"/>
    </location>
</feature>
<name>A0AAP8E2D1_9LACT</name>
<feature type="domain" description="Aminoacyl-tRNA synthetase class Ia" evidence="11">
    <location>
        <begin position="608"/>
        <end position="635"/>
    </location>
</feature>
<dbReference type="InterPro" id="IPR015413">
    <property type="entry name" value="Methionyl/Leucyl_tRNA_Synth"/>
</dbReference>
<dbReference type="SUPFAM" id="SSF50677">
    <property type="entry name" value="ValRS/IleRS/LeuRS editing domain"/>
    <property type="match status" value="1"/>
</dbReference>
<organism evidence="15 16">
    <name type="scientific">Lactococcus lactis</name>
    <dbReference type="NCBI Taxonomy" id="1358"/>
    <lineage>
        <taxon>Bacteria</taxon>
        <taxon>Bacillati</taxon>
        <taxon>Bacillota</taxon>
        <taxon>Bacilli</taxon>
        <taxon>Lactobacillales</taxon>
        <taxon>Streptococcaceae</taxon>
        <taxon>Lactococcus</taxon>
    </lineage>
</organism>
<keyword evidence="2 9" id="KW-0963">Cytoplasm</keyword>
<feature type="domain" description="Aminoacyl-tRNA synthetase class Ia" evidence="11">
    <location>
        <begin position="411"/>
        <end position="570"/>
    </location>
</feature>
<evidence type="ECO:0000256" key="4">
    <source>
        <dbReference type="ARBA" id="ARBA00022741"/>
    </source>
</evidence>
<keyword evidence="4 9" id="KW-0547">Nucleotide-binding</keyword>
<comment type="catalytic activity">
    <reaction evidence="8 9">
        <text>tRNA(Leu) + L-leucine + ATP = L-leucyl-tRNA(Leu) + AMP + diphosphate</text>
        <dbReference type="Rhea" id="RHEA:11688"/>
        <dbReference type="Rhea" id="RHEA-COMP:9613"/>
        <dbReference type="Rhea" id="RHEA-COMP:9622"/>
        <dbReference type="ChEBI" id="CHEBI:30616"/>
        <dbReference type="ChEBI" id="CHEBI:33019"/>
        <dbReference type="ChEBI" id="CHEBI:57427"/>
        <dbReference type="ChEBI" id="CHEBI:78442"/>
        <dbReference type="ChEBI" id="CHEBI:78494"/>
        <dbReference type="ChEBI" id="CHEBI:456215"/>
        <dbReference type="EC" id="6.1.1.4"/>
    </reaction>
</comment>
<accession>A0AAP8E2D1</accession>
<dbReference type="PRINTS" id="PR00985">
    <property type="entry name" value="TRNASYNTHLEU"/>
</dbReference>
<dbReference type="EC" id="6.1.1.4" evidence="9"/>
<dbReference type="PANTHER" id="PTHR43740">
    <property type="entry name" value="LEUCYL-TRNA SYNTHETASE"/>
    <property type="match status" value="1"/>
</dbReference>
<dbReference type="GO" id="GO:0006429">
    <property type="term" value="P:leucyl-tRNA aminoacylation"/>
    <property type="evidence" value="ECO:0007669"/>
    <property type="project" value="UniProtKB-UniRule"/>
</dbReference>
<feature type="binding site" evidence="9">
    <location>
        <position position="612"/>
    </location>
    <ligand>
        <name>ATP</name>
        <dbReference type="ChEBI" id="CHEBI:30616"/>
    </ligand>
</feature>
<dbReference type="FunFam" id="3.40.50.620:FF:000077">
    <property type="entry name" value="Leucine--tRNA ligase"/>
    <property type="match status" value="1"/>
</dbReference>
<dbReference type="PROSITE" id="PS00178">
    <property type="entry name" value="AA_TRNA_LIGASE_I"/>
    <property type="match status" value="1"/>
</dbReference>
<evidence type="ECO:0000256" key="6">
    <source>
        <dbReference type="ARBA" id="ARBA00022917"/>
    </source>
</evidence>
<feature type="short sequence motif" description="'KMSKS' region" evidence="9">
    <location>
        <begin position="609"/>
        <end position="613"/>
    </location>
</feature>
<dbReference type="Pfam" id="PF13603">
    <property type="entry name" value="tRNA-synt_1_2"/>
    <property type="match status" value="1"/>
</dbReference>
<evidence type="ECO:0000256" key="9">
    <source>
        <dbReference type="HAMAP-Rule" id="MF_00049"/>
    </source>
</evidence>
<dbReference type="RefSeq" id="WP_098393974.1">
    <property type="nucleotide sequence ID" value="NZ_JAOWLS010000004.1"/>
</dbReference>
<dbReference type="CDD" id="cd00812">
    <property type="entry name" value="LeuRS_core"/>
    <property type="match status" value="1"/>
</dbReference>
<comment type="caution">
    <text evidence="15">The sequence shown here is derived from an EMBL/GenBank/DDBJ whole genome shotgun (WGS) entry which is preliminary data.</text>
</comment>
<evidence type="ECO:0000259" key="12">
    <source>
        <dbReference type="Pfam" id="PF08264"/>
    </source>
</evidence>
<dbReference type="InterPro" id="IPR013155">
    <property type="entry name" value="M/V/L/I-tRNA-synth_anticd-bd"/>
</dbReference>
<dbReference type="GO" id="GO:0004823">
    <property type="term" value="F:leucine-tRNA ligase activity"/>
    <property type="evidence" value="ECO:0007669"/>
    <property type="project" value="UniProtKB-UniRule"/>
</dbReference>
<evidence type="ECO:0000256" key="10">
    <source>
        <dbReference type="RuleBase" id="RU363035"/>
    </source>
</evidence>
<dbReference type="InterPro" id="IPR001412">
    <property type="entry name" value="aa-tRNA-synth_I_CS"/>
</dbReference>
<protein>
    <recommendedName>
        <fullName evidence="9">Leucine--tRNA ligase</fullName>
        <ecNumber evidence="9">6.1.1.4</ecNumber>
    </recommendedName>
    <alternativeName>
        <fullName evidence="9">Leucyl-tRNA synthetase</fullName>
        <shortName evidence="9">LeuRS</shortName>
    </alternativeName>
</protein>
<keyword evidence="5 9" id="KW-0067">ATP-binding</keyword>
<keyword evidence="6 9" id="KW-0648">Protein biosynthesis</keyword>
<dbReference type="InterPro" id="IPR002302">
    <property type="entry name" value="Leu-tRNA-ligase"/>
</dbReference>
<dbReference type="Pfam" id="PF09334">
    <property type="entry name" value="tRNA-synt_1g"/>
    <property type="match status" value="1"/>
</dbReference>
<dbReference type="EMBL" id="MTJS01000002">
    <property type="protein sequence ID" value="PFG89570.1"/>
    <property type="molecule type" value="Genomic_DNA"/>
</dbReference>
<evidence type="ECO:0000256" key="5">
    <source>
        <dbReference type="ARBA" id="ARBA00022840"/>
    </source>
</evidence>
<dbReference type="CDD" id="cd07958">
    <property type="entry name" value="Anticodon_Ia_Leu_BEm"/>
    <property type="match status" value="1"/>
</dbReference>
<feature type="domain" description="Methionyl/Valyl/Leucyl/Isoleucyl-tRNA synthetase anticodon-binding" evidence="12">
    <location>
        <begin position="682"/>
        <end position="792"/>
    </location>
</feature>
<dbReference type="Gene3D" id="3.40.50.620">
    <property type="entry name" value="HUPs"/>
    <property type="match status" value="2"/>
</dbReference>
<dbReference type="GO" id="GO:0002161">
    <property type="term" value="F:aminoacyl-tRNA deacylase activity"/>
    <property type="evidence" value="ECO:0007669"/>
    <property type="project" value="InterPro"/>
</dbReference>